<comment type="caution">
    <text evidence="2">The sequence shown here is derived from an EMBL/GenBank/DDBJ whole genome shotgun (WGS) entry which is preliminary data.</text>
</comment>
<name>A0AA90NPR9_9ACTN</name>
<dbReference type="RefSeq" id="WP_305111316.1">
    <property type="nucleotide sequence ID" value="NZ_JAUTIX010000003.1"/>
</dbReference>
<dbReference type="EMBL" id="JAUTIX010000003">
    <property type="protein sequence ID" value="MDP0398449.1"/>
    <property type="molecule type" value="Genomic_DNA"/>
</dbReference>
<sequence>MPSAAAIRAVVEASPAAVAAHDKAAWTALFAPDGQVHDPVGSRPQTTSEAISRFYDMFIAPNRIVFDVEHDVIDGDTMIRDLTVHTTMSTGVTLHIPMHLRYTVVGEGDAARIAGLYAHWELRGMIAQLLRSGPRGLAAGTILGPRLFRTLGVQAGAGFLAGLRGVGSAGRRRAVELLRAQGLRTGKALAAGPMVTVTVFDGTRRGLALVDFTSTSPTTPGAPAIRLHFPT</sequence>
<keyword evidence="3" id="KW-1185">Reference proteome</keyword>
<accession>A0AA90NPR9</accession>
<dbReference type="AlphaFoldDB" id="A0AA90NPR9"/>
<dbReference type="InterPro" id="IPR037401">
    <property type="entry name" value="SnoaL-like"/>
</dbReference>
<proteinExistence type="predicted"/>
<dbReference type="InterPro" id="IPR032710">
    <property type="entry name" value="NTF2-like_dom_sf"/>
</dbReference>
<gene>
    <name evidence="2" type="ORF">Q7X28_10965</name>
</gene>
<organism evidence="2 3">
    <name type="scientific">Tsukamurella strandjordii</name>
    <dbReference type="NCBI Taxonomy" id="147577"/>
    <lineage>
        <taxon>Bacteria</taxon>
        <taxon>Bacillati</taxon>
        <taxon>Actinomycetota</taxon>
        <taxon>Actinomycetes</taxon>
        <taxon>Mycobacteriales</taxon>
        <taxon>Tsukamurellaceae</taxon>
        <taxon>Tsukamurella</taxon>
    </lineage>
</organism>
<protein>
    <submittedName>
        <fullName evidence="2">Nuclear transport factor 2 family protein</fullName>
    </submittedName>
</protein>
<feature type="domain" description="SnoaL-like" evidence="1">
    <location>
        <begin position="11"/>
        <end position="105"/>
    </location>
</feature>
<evidence type="ECO:0000313" key="2">
    <source>
        <dbReference type="EMBL" id="MDP0398449.1"/>
    </source>
</evidence>
<dbReference type="SUPFAM" id="SSF54427">
    <property type="entry name" value="NTF2-like"/>
    <property type="match status" value="1"/>
</dbReference>
<dbReference type="Pfam" id="PF12680">
    <property type="entry name" value="SnoaL_2"/>
    <property type="match status" value="1"/>
</dbReference>
<evidence type="ECO:0000259" key="1">
    <source>
        <dbReference type="Pfam" id="PF12680"/>
    </source>
</evidence>
<dbReference type="Proteomes" id="UP001178281">
    <property type="component" value="Unassembled WGS sequence"/>
</dbReference>
<dbReference type="Gene3D" id="3.10.450.50">
    <property type="match status" value="1"/>
</dbReference>
<reference evidence="2" key="1">
    <citation type="submission" date="2023-08" db="EMBL/GenBank/DDBJ databases">
        <title>The draft genome of Tsukamurella strandjordii strain 050030.</title>
        <authorList>
            <person name="Zhao F."/>
            <person name="Feng Y."/>
            <person name="Zong Z."/>
        </authorList>
    </citation>
    <scope>NUCLEOTIDE SEQUENCE</scope>
    <source>
        <strain evidence="2">050030</strain>
    </source>
</reference>
<evidence type="ECO:0000313" key="3">
    <source>
        <dbReference type="Proteomes" id="UP001178281"/>
    </source>
</evidence>